<gene>
    <name evidence="1" type="ORF">M2B19_08170</name>
</gene>
<dbReference type="EMBL" id="CP096849">
    <property type="protein sequence ID" value="WMT67533.1"/>
    <property type="molecule type" value="Genomic_DNA"/>
</dbReference>
<organism evidence="1 2">
    <name type="scientific">Enterobacter kobei</name>
    <dbReference type="NCBI Taxonomy" id="208224"/>
    <lineage>
        <taxon>Bacteria</taxon>
        <taxon>Pseudomonadati</taxon>
        <taxon>Pseudomonadota</taxon>
        <taxon>Gammaproteobacteria</taxon>
        <taxon>Enterobacterales</taxon>
        <taxon>Enterobacteriaceae</taxon>
        <taxon>Enterobacter</taxon>
        <taxon>Enterobacter cloacae complex</taxon>
    </lineage>
</organism>
<dbReference type="RefSeq" id="WP_048979566.1">
    <property type="nucleotide sequence ID" value="NZ_CP083862.1"/>
</dbReference>
<evidence type="ECO:0000313" key="1">
    <source>
        <dbReference type="EMBL" id="WMT67533.1"/>
    </source>
</evidence>
<dbReference type="Proteomes" id="UP001228563">
    <property type="component" value="Chromosome"/>
</dbReference>
<dbReference type="AlphaFoldDB" id="A0AAJ6LNV5"/>
<evidence type="ECO:0000313" key="2">
    <source>
        <dbReference type="Proteomes" id="UP001228563"/>
    </source>
</evidence>
<sequence length="118" mass="13597">MKVSIRSIHNHGDAKEEYVVLDVNEDCKLQYYMLQDTTYTNNGNISSKLRHSYWLPSYDAKKGDEIIINTRSGKNLIPVREKGGKKFTFYWGLNSAVWNDEGDCAVLFEINTWKSKGV</sequence>
<proteinExistence type="predicted"/>
<reference evidence="1" key="1">
    <citation type="submission" date="2022-04" db="EMBL/GenBank/DDBJ databases">
        <title>Co-occurrence of mcr-9 and blaNDM-1 in multidrug-resistant Enterobacter kobei strain isolated from an infant with urinary infection.</title>
        <authorList>
            <person name="Zeng H."/>
        </authorList>
    </citation>
    <scope>NUCLEOTIDE SEQUENCE</scope>
    <source>
        <strain evidence="1">EC1382</strain>
    </source>
</reference>
<name>A0AAJ6LNV5_9ENTR</name>
<protein>
    <submittedName>
        <fullName evidence="1">Uncharacterized protein</fullName>
    </submittedName>
</protein>
<accession>A0AAJ6LNV5</accession>